<dbReference type="PANTHER" id="PTHR47933:SF15">
    <property type="entry name" value="OS03G0795400 PROTEIN"/>
    <property type="match status" value="1"/>
</dbReference>
<feature type="repeat" description="PPR" evidence="3">
    <location>
        <begin position="647"/>
        <end position="681"/>
    </location>
</feature>
<feature type="repeat" description="PPR" evidence="3">
    <location>
        <begin position="472"/>
        <end position="506"/>
    </location>
</feature>
<feature type="repeat" description="PPR" evidence="3">
    <location>
        <begin position="197"/>
        <end position="231"/>
    </location>
</feature>
<evidence type="ECO:0000259" key="5">
    <source>
        <dbReference type="Pfam" id="PF23276"/>
    </source>
</evidence>
<evidence type="ECO:0000313" key="6">
    <source>
        <dbReference type="EMBL" id="KAG6750342.1"/>
    </source>
</evidence>
<dbReference type="InterPro" id="IPR057027">
    <property type="entry name" value="TPR_mt"/>
</dbReference>
<dbReference type="PROSITE" id="PS51375">
    <property type="entry name" value="PPR"/>
    <property type="match status" value="7"/>
</dbReference>
<feature type="repeat" description="PPR" evidence="3">
    <location>
        <begin position="232"/>
        <end position="266"/>
    </location>
</feature>
<feature type="repeat" description="PPR" evidence="3">
    <location>
        <begin position="267"/>
        <end position="301"/>
    </location>
</feature>
<dbReference type="Pfam" id="PF23276">
    <property type="entry name" value="TPR_24"/>
    <property type="match status" value="1"/>
</dbReference>
<keyword evidence="7" id="KW-1185">Reference proteome</keyword>
<organism evidence="6 7">
    <name type="scientific">Populus tomentosa</name>
    <name type="common">Chinese white poplar</name>
    <dbReference type="NCBI Taxonomy" id="118781"/>
    <lineage>
        <taxon>Eukaryota</taxon>
        <taxon>Viridiplantae</taxon>
        <taxon>Streptophyta</taxon>
        <taxon>Embryophyta</taxon>
        <taxon>Tracheophyta</taxon>
        <taxon>Spermatophyta</taxon>
        <taxon>Magnoliopsida</taxon>
        <taxon>eudicotyledons</taxon>
        <taxon>Gunneridae</taxon>
        <taxon>Pentapetalae</taxon>
        <taxon>rosids</taxon>
        <taxon>fabids</taxon>
        <taxon>Malpighiales</taxon>
        <taxon>Salicaceae</taxon>
        <taxon>Saliceae</taxon>
        <taxon>Populus</taxon>
    </lineage>
</organism>
<proteinExistence type="inferred from homology"/>
<dbReference type="EMBL" id="JAAWWB010000026">
    <property type="protein sequence ID" value="KAG6750342.1"/>
    <property type="molecule type" value="Genomic_DNA"/>
</dbReference>
<dbReference type="OrthoDB" id="185373at2759"/>
<dbReference type="Pfam" id="PF01535">
    <property type="entry name" value="PPR"/>
    <property type="match status" value="3"/>
</dbReference>
<sequence length="906" mass="102143">MLSPSTLSKTIPKWLNLKSFISSVSCTNAIQINPEINQNTPNITDFDAKIQSLRNKLCPDYLIKVLKSTSDINSTVKLFKWASLQRRFSHTADTYYWIIFKLGMAENVEEMEGFCQNMVKDRCPGVEDVLLSLVDAFVRNCRLNEAMRVLFNMNLAGIKPSIDVFNFVLGALVEEKRGFQDVVFVYKEMVKAGVAPSIDTLNYLLEVLFETDRVDSALDQYRRINKKGCIPNSRTFEIVIKGLISKNRVDDSVTILHEMLELGCLPELRFFRSAILLFCGEDRLEQGIRLFRKMKDSNFTPDPFIYGALIQCLCKHLRLDEAVNLLEEMMESRLTPDNNVFVDIVNGFCKLGKINEASKLLEDKHVHVTSPHNALLKCCCDADKFFMAKGLLEKMSERNIDDCDSWNILIRWLCEKVGVMNAYELLGRMIISSLIPDCATYSALVAGNCRLSKYEDALQLFLQLHAKFWILDPASYSELIEGLCRGEKYLEAVKVFCYMSENRCSLQSLSFNMLIEGVCNMGMLNEAVRLQLLAYNSGTSCSIATCNYIMLGLSKSEKGKHMLAFLSQMLVQGTNLDVEAYCILIQSMSAQKQIKDCTLFLNVMVNEGLVPDSDTLYKLLSCLANHSRLYLISVSLDKLVSDCEALDSAMYNIVINGLWKEGNKKEAHRLLDLMLEKGWVPDSMTHGLLIGSGNREGKGEGKLTYVDSIKDSVSDILVPWKVTANRRDDGSSALVLTYAFFWLTKMTTQHMEEKLTCLQAEDIFCSEIHPTCIQARGCPLSPLISSFSDLHVRVSFSQFLMDGSQQIDCSWNWKELFKLGSIMWVKTLYQVQTIEEEEAISPICDYAAVLMNVVITSSSHVLLLKENGSNFSSDQDKRTGIPMVRPGDSDASGSVRYGSATAGLRR</sequence>
<evidence type="ECO:0000313" key="7">
    <source>
        <dbReference type="Proteomes" id="UP000886885"/>
    </source>
</evidence>
<dbReference type="AlphaFoldDB" id="A0A8X7YIR4"/>
<feature type="repeat" description="PPR" evidence="3">
    <location>
        <begin position="161"/>
        <end position="196"/>
    </location>
</feature>
<dbReference type="Pfam" id="PF13041">
    <property type="entry name" value="PPR_2"/>
    <property type="match status" value="3"/>
</dbReference>
<protein>
    <recommendedName>
        <fullName evidence="5">Pentatricopeptide repeat-containing protein-mitochondrial domain-containing protein</fullName>
    </recommendedName>
</protein>
<evidence type="ECO:0000256" key="4">
    <source>
        <dbReference type="SAM" id="MobiDB-lite"/>
    </source>
</evidence>
<dbReference type="PANTHER" id="PTHR47933">
    <property type="entry name" value="PENTATRICOPEPTIDE REPEAT-CONTAINING PROTEIN 1, MITOCHONDRIAL"/>
    <property type="match status" value="1"/>
</dbReference>
<feature type="region of interest" description="Disordered" evidence="4">
    <location>
        <begin position="872"/>
        <end position="906"/>
    </location>
</feature>
<comment type="caution">
    <text evidence="6">The sequence shown here is derived from an EMBL/GenBank/DDBJ whole genome shotgun (WGS) entry which is preliminary data.</text>
</comment>
<feature type="repeat" description="PPR" evidence="3">
    <location>
        <begin position="302"/>
        <end position="336"/>
    </location>
</feature>
<dbReference type="InterPro" id="IPR002885">
    <property type="entry name" value="PPR_rpt"/>
</dbReference>
<dbReference type="NCBIfam" id="TIGR00756">
    <property type="entry name" value="PPR"/>
    <property type="match status" value="4"/>
</dbReference>
<accession>A0A8X7YIR4</accession>
<dbReference type="InterPro" id="IPR051240">
    <property type="entry name" value="Mito_RNA-Proc/Resp"/>
</dbReference>
<feature type="domain" description="Pentatricopeptide repeat-containing protein-mitochondrial" evidence="5">
    <location>
        <begin position="132"/>
        <end position="223"/>
    </location>
</feature>
<comment type="similarity">
    <text evidence="1">Belongs to the PPR family. P subfamily.</text>
</comment>
<dbReference type="GO" id="GO:0003729">
    <property type="term" value="F:mRNA binding"/>
    <property type="evidence" value="ECO:0007669"/>
    <property type="project" value="TreeGrafter"/>
</dbReference>
<evidence type="ECO:0000256" key="1">
    <source>
        <dbReference type="ARBA" id="ARBA00007626"/>
    </source>
</evidence>
<dbReference type="Proteomes" id="UP000886885">
    <property type="component" value="Chromosome 13D"/>
</dbReference>
<gene>
    <name evidence="6" type="ORF">POTOM_044830</name>
</gene>
<name>A0A8X7YIR4_POPTO</name>
<evidence type="ECO:0000256" key="2">
    <source>
        <dbReference type="ARBA" id="ARBA00022737"/>
    </source>
</evidence>
<keyword evidence="2" id="KW-0677">Repeat</keyword>
<reference evidence="6" key="1">
    <citation type="journal article" date="2020" name="bioRxiv">
        <title>Hybrid origin of Populus tomentosa Carr. identified through genome sequencing and phylogenomic analysis.</title>
        <authorList>
            <person name="An X."/>
            <person name="Gao K."/>
            <person name="Chen Z."/>
            <person name="Li J."/>
            <person name="Yang X."/>
            <person name="Yang X."/>
            <person name="Zhou J."/>
            <person name="Guo T."/>
            <person name="Zhao T."/>
            <person name="Huang S."/>
            <person name="Miao D."/>
            <person name="Khan W.U."/>
            <person name="Rao P."/>
            <person name="Ye M."/>
            <person name="Lei B."/>
            <person name="Liao W."/>
            <person name="Wang J."/>
            <person name="Ji L."/>
            <person name="Li Y."/>
            <person name="Guo B."/>
            <person name="Mustafa N.S."/>
            <person name="Li S."/>
            <person name="Yun Q."/>
            <person name="Keller S.R."/>
            <person name="Mao J."/>
            <person name="Zhang R."/>
            <person name="Strauss S.H."/>
        </authorList>
    </citation>
    <scope>NUCLEOTIDE SEQUENCE</scope>
    <source>
        <strain evidence="6">GM15</strain>
        <tissue evidence="6">Leaf</tissue>
    </source>
</reference>
<evidence type="ECO:0000256" key="3">
    <source>
        <dbReference type="PROSITE-ProRule" id="PRU00708"/>
    </source>
</evidence>